<dbReference type="InterPro" id="IPR020568">
    <property type="entry name" value="Ribosomal_Su5_D2-typ_SF"/>
</dbReference>
<gene>
    <name evidence="14" type="ORF">D7Y13_25560</name>
</gene>
<dbReference type="Pfam" id="PF00204">
    <property type="entry name" value="DNA_gyraseB"/>
    <property type="match status" value="1"/>
</dbReference>
<dbReference type="Gene3D" id="3.30.565.10">
    <property type="entry name" value="Histidine kinase-like ATPase, C-terminal domain"/>
    <property type="match status" value="1"/>
</dbReference>
<feature type="domain" description="Toprim" evidence="13">
    <location>
        <begin position="426"/>
        <end position="540"/>
    </location>
</feature>
<dbReference type="InterPro" id="IPR003594">
    <property type="entry name" value="HATPase_dom"/>
</dbReference>
<evidence type="ECO:0000256" key="11">
    <source>
        <dbReference type="ARBA" id="ARBA00023235"/>
    </source>
</evidence>
<comment type="similarity">
    <text evidence="3">Belongs to the type II topoisomerase GyrB family.</text>
</comment>
<dbReference type="CDD" id="cd00822">
    <property type="entry name" value="TopoII_Trans_DNA_gyrase"/>
    <property type="match status" value="1"/>
</dbReference>
<dbReference type="SUPFAM" id="SSF56719">
    <property type="entry name" value="Type II DNA topoisomerase"/>
    <property type="match status" value="1"/>
</dbReference>
<dbReference type="SUPFAM" id="SSF54211">
    <property type="entry name" value="Ribosomal protein S5 domain 2-like"/>
    <property type="match status" value="1"/>
</dbReference>
<evidence type="ECO:0000256" key="8">
    <source>
        <dbReference type="ARBA" id="ARBA00022842"/>
    </source>
</evidence>
<reference evidence="14 15" key="1">
    <citation type="submission" date="2018-09" db="EMBL/GenBank/DDBJ databases">
        <authorList>
            <person name="Livingstone P.G."/>
            <person name="Whitworth D.E."/>
        </authorList>
    </citation>
    <scope>NUCLEOTIDE SEQUENCE [LARGE SCALE GENOMIC DNA]</scope>
    <source>
        <strain evidence="14 15">CA031B</strain>
    </source>
</reference>
<evidence type="ECO:0000313" key="14">
    <source>
        <dbReference type="EMBL" id="RKI01112.1"/>
    </source>
</evidence>
<sequence length="643" mass="70549">MATKKESYTGADIQVLEGLEPVRKRPAMYIGGTDTTGYHHLLWEILDNSVDEVINGYATTVEVTLHKGAKSITVVDNGRGIPVDMMPKHKKPALEVILTTLHSGGKFEQGNYIHSGGLHGVGSSVVNALSSKLLVEIKRDGKRHAQSYARGKATSPLKVEGPARGTGTSITFEPDAEIFGEKQKFDAEAVRERLEAKSYLHKGMTVIWKDETATPHTTVTYKHDGGIAEYLTKVVSERQKPIVPTGSTPFYYARDNEVRLEVALAWTEATDEHVRSYVNGIPTAMGGTHEAGLRAAIVKAMRNYIDTHDLTPKGVTLTAEDIREGITAILSVYVVEPQFQGQTKGRLNNPETTAQVDGAVRPALEKWLNDNKSIAEALLARIILAARAREASRAASAAINRKTAVSHRLNLPGKLADCSSTDPQSSELFIVEGDSAGGSAKQGRDRRTQAILPLRGKVLNAEQASTDKVATNKELQDIVSALGCGIGADFDITKLRYGRVFLLMDADSDGHHIATLLLTFFYRHLRPLIEAGAVHIAQPPLYRVDIGKETYWALDEPDRDRIIREKVRGNAKPNIMRFKGLGEMTADELKETTLDAKNRISLRVTIDNALETDRIINDLMGKDVSARYKFITEMAGEVQELDV</sequence>
<dbReference type="InterPro" id="IPR014721">
    <property type="entry name" value="Ribsml_uS5_D2-typ_fold_subgr"/>
</dbReference>
<evidence type="ECO:0000256" key="2">
    <source>
        <dbReference type="ARBA" id="ARBA00001946"/>
    </source>
</evidence>
<comment type="cofactor">
    <cofactor evidence="2">
        <name>Mg(2+)</name>
        <dbReference type="ChEBI" id="CHEBI:18420"/>
    </cofactor>
</comment>
<dbReference type="InterPro" id="IPR013506">
    <property type="entry name" value="Topo_IIA_bsu_dom2"/>
</dbReference>
<dbReference type="InterPro" id="IPR036890">
    <property type="entry name" value="HATPase_C_sf"/>
</dbReference>
<keyword evidence="8" id="KW-0460">Magnesium</keyword>
<dbReference type="Pfam" id="PF01751">
    <property type="entry name" value="Toprim"/>
    <property type="match status" value="1"/>
</dbReference>
<evidence type="ECO:0000256" key="12">
    <source>
        <dbReference type="SAM" id="MobiDB-lite"/>
    </source>
</evidence>
<dbReference type="Pfam" id="PF02518">
    <property type="entry name" value="HATPase_c"/>
    <property type="match status" value="1"/>
</dbReference>
<dbReference type="PANTHER" id="PTHR45866:SF1">
    <property type="entry name" value="DNA GYRASE SUBUNIT B, MITOCHONDRIAL"/>
    <property type="match status" value="1"/>
</dbReference>
<keyword evidence="7" id="KW-0067">ATP-binding</keyword>
<keyword evidence="9" id="KW-0799">Topoisomerase</keyword>
<dbReference type="InterPro" id="IPR000565">
    <property type="entry name" value="Topo_IIA_B"/>
</dbReference>
<organism evidence="14 15">
    <name type="scientific">Corallococcus praedator</name>
    <dbReference type="NCBI Taxonomy" id="2316724"/>
    <lineage>
        <taxon>Bacteria</taxon>
        <taxon>Pseudomonadati</taxon>
        <taxon>Myxococcota</taxon>
        <taxon>Myxococcia</taxon>
        <taxon>Myxococcales</taxon>
        <taxon>Cystobacterineae</taxon>
        <taxon>Myxococcaceae</taxon>
        <taxon>Corallococcus</taxon>
    </lineage>
</organism>
<evidence type="ECO:0000256" key="10">
    <source>
        <dbReference type="ARBA" id="ARBA00023125"/>
    </source>
</evidence>
<dbReference type="InterPro" id="IPR013759">
    <property type="entry name" value="Topo_IIA_B_C"/>
</dbReference>
<evidence type="ECO:0000256" key="9">
    <source>
        <dbReference type="ARBA" id="ARBA00023029"/>
    </source>
</evidence>
<evidence type="ECO:0000256" key="7">
    <source>
        <dbReference type="ARBA" id="ARBA00022840"/>
    </source>
</evidence>
<dbReference type="InterPro" id="IPR001241">
    <property type="entry name" value="Topo_IIA"/>
</dbReference>
<dbReference type="EMBL" id="RAWI01000223">
    <property type="protein sequence ID" value="RKI01112.1"/>
    <property type="molecule type" value="Genomic_DNA"/>
</dbReference>
<dbReference type="NCBIfam" id="NF004189">
    <property type="entry name" value="PRK05644.1"/>
    <property type="match status" value="1"/>
</dbReference>
<proteinExistence type="inferred from homology"/>
<keyword evidence="15" id="KW-1185">Reference proteome</keyword>
<dbReference type="EC" id="5.6.2.2" evidence="4"/>
<evidence type="ECO:0000256" key="3">
    <source>
        <dbReference type="ARBA" id="ARBA00010708"/>
    </source>
</evidence>
<evidence type="ECO:0000259" key="13">
    <source>
        <dbReference type="PROSITE" id="PS50880"/>
    </source>
</evidence>
<dbReference type="SMART" id="SM00433">
    <property type="entry name" value="TOP2c"/>
    <property type="match status" value="1"/>
</dbReference>
<evidence type="ECO:0000256" key="4">
    <source>
        <dbReference type="ARBA" id="ARBA00012895"/>
    </source>
</evidence>
<dbReference type="PRINTS" id="PR00418">
    <property type="entry name" value="TPI2FAMILY"/>
</dbReference>
<dbReference type="PROSITE" id="PS00177">
    <property type="entry name" value="TOPOISOMERASE_II"/>
    <property type="match status" value="1"/>
</dbReference>
<evidence type="ECO:0000256" key="6">
    <source>
        <dbReference type="ARBA" id="ARBA00022741"/>
    </source>
</evidence>
<dbReference type="InterPro" id="IPR002288">
    <property type="entry name" value="DNA_gyrase_B_C"/>
</dbReference>
<dbReference type="Gene3D" id="3.30.230.10">
    <property type="match status" value="1"/>
</dbReference>
<dbReference type="InterPro" id="IPR018522">
    <property type="entry name" value="TopoIIA_CS"/>
</dbReference>
<dbReference type="SUPFAM" id="SSF55874">
    <property type="entry name" value="ATPase domain of HSP90 chaperone/DNA topoisomerase II/histidine kinase"/>
    <property type="match status" value="1"/>
</dbReference>
<evidence type="ECO:0000256" key="5">
    <source>
        <dbReference type="ARBA" id="ARBA00022723"/>
    </source>
</evidence>
<dbReference type="InterPro" id="IPR006171">
    <property type="entry name" value="TOPRIM_dom"/>
</dbReference>
<keyword evidence="6" id="KW-0547">Nucleotide-binding</keyword>
<dbReference type="SMART" id="SM00387">
    <property type="entry name" value="HATPase_c"/>
    <property type="match status" value="1"/>
</dbReference>
<dbReference type="PRINTS" id="PR01159">
    <property type="entry name" value="DNAGYRASEB"/>
</dbReference>
<dbReference type="PROSITE" id="PS50880">
    <property type="entry name" value="TOPRIM"/>
    <property type="match status" value="1"/>
</dbReference>
<dbReference type="CDD" id="cd16928">
    <property type="entry name" value="HATPase_GyrB-like"/>
    <property type="match status" value="1"/>
</dbReference>
<keyword evidence="5" id="KW-0479">Metal-binding</keyword>
<accession>A0ABX9QCB9</accession>
<dbReference type="RefSeq" id="WP_120533623.1">
    <property type="nucleotide sequence ID" value="NZ_RAWI01000223.1"/>
</dbReference>
<keyword evidence="10" id="KW-0238">DNA-binding</keyword>
<comment type="catalytic activity">
    <reaction evidence="1">
        <text>ATP-dependent breakage, passage and rejoining of double-stranded DNA.</text>
        <dbReference type="EC" id="5.6.2.2"/>
    </reaction>
</comment>
<evidence type="ECO:0000256" key="1">
    <source>
        <dbReference type="ARBA" id="ARBA00000185"/>
    </source>
</evidence>
<dbReference type="Gene3D" id="3.40.50.670">
    <property type="match status" value="1"/>
</dbReference>
<dbReference type="PANTHER" id="PTHR45866">
    <property type="entry name" value="DNA GYRASE/TOPOISOMERASE SUBUNIT B"/>
    <property type="match status" value="1"/>
</dbReference>
<name>A0ABX9QCB9_9BACT</name>
<keyword evidence="11" id="KW-0413">Isomerase</keyword>
<dbReference type="InterPro" id="IPR013760">
    <property type="entry name" value="Topo_IIA-like_dom_sf"/>
</dbReference>
<evidence type="ECO:0000313" key="15">
    <source>
        <dbReference type="Proteomes" id="UP000278907"/>
    </source>
</evidence>
<feature type="region of interest" description="Disordered" evidence="12">
    <location>
        <begin position="145"/>
        <end position="166"/>
    </location>
</feature>
<comment type="caution">
    <text evidence="14">The sequence shown here is derived from an EMBL/GenBank/DDBJ whole genome shotgun (WGS) entry which is preliminary data.</text>
</comment>
<protein>
    <recommendedName>
        <fullName evidence="4">DNA topoisomerase (ATP-hydrolyzing)</fullName>
        <ecNumber evidence="4">5.6.2.2</ecNumber>
    </recommendedName>
</protein>
<dbReference type="Proteomes" id="UP000278907">
    <property type="component" value="Unassembled WGS sequence"/>
</dbReference>
<dbReference type="Pfam" id="PF00986">
    <property type="entry name" value="DNA_gyraseB_C"/>
    <property type="match status" value="1"/>
</dbReference>